<dbReference type="PIRSF" id="PIRSF000337">
    <property type="entry name" value="NTA_MOA"/>
    <property type="match status" value="1"/>
</dbReference>
<name>A0ABN6XX01_9MICO</name>
<feature type="region of interest" description="Disordered" evidence="6">
    <location>
        <begin position="351"/>
        <end position="375"/>
    </location>
</feature>
<keyword evidence="2" id="KW-0288">FMN</keyword>
<feature type="domain" description="Luciferase-like" evidence="7">
    <location>
        <begin position="18"/>
        <end position="278"/>
    </location>
</feature>
<accession>A0ABN6XX01</accession>
<gene>
    <name evidence="8" type="ORF">GCM10025867_16770</name>
</gene>
<dbReference type="InterPro" id="IPR051260">
    <property type="entry name" value="Diverse_substr_monoxygenases"/>
</dbReference>
<dbReference type="Proteomes" id="UP001321486">
    <property type="component" value="Chromosome"/>
</dbReference>
<evidence type="ECO:0000256" key="3">
    <source>
        <dbReference type="ARBA" id="ARBA00023002"/>
    </source>
</evidence>
<dbReference type="RefSeq" id="WP_286346232.1">
    <property type="nucleotide sequence ID" value="NZ_AP027732.1"/>
</dbReference>
<keyword evidence="1" id="KW-0285">Flavoprotein</keyword>
<comment type="similarity">
    <text evidence="5">Belongs to the NtaA/SnaA/DszA monooxygenase family.</text>
</comment>
<dbReference type="InterPro" id="IPR036661">
    <property type="entry name" value="Luciferase-like_sf"/>
</dbReference>
<evidence type="ECO:0000256" key="6">
    <source>
        <dbReference type="SAM" id="MobiDB-lite"/>
    </source>
</evidence>
<dbReference type="SUPFAM" id="SSF51679">
    <property type="entry name" value="Bacterial luciferase-like"/>
    <property type="match status" value="1"/>
</dbReference>
<keyword evidence="9" id="KW-1185">Reference proteome</keyword>
<dbReference type="Gene3D" id="3.20.20.30">
    <property type="entry name" value="Luciferase-like domain"/>
    <property type="match status" value="1"/>
</dbReference>
<evidence type="ECO:0000313" key="8">
    <source>
        <dbReference type="EMBL" id="BDZ49436.1"/>
    </source>
</evidence>
<dbReference type="PANTHER" id="PTHR30011:SF16">
    <property type="entry name" value="C2H2 FINGER DOMAIN TRANSCRIPTION FACTOR (EUROFUNG)-RELATED"/>
    <property type="match status" value="1"/>
</dbReference>
<protein>
    <submittedName>
        <fullName evidence="8">FMNH2-utilizing oxygenase</fullName>
    </submittedName>
</protein>
<organism evidence="8 9">
    <name type="scientific">Frondihabitans sucicola</name>
    <dbReference type="NCBI Taxonomy" id="1268041"/>
    <lineage>
        <taxon>Bacteria</taxon>
        <taxon>Bacillati</taxon>
        <taxon>Actinomycetota</taxon>
        <taxon>Actinomycetes</taxon>
        <taxon>Micrococcales</taxon>
        <taxon>Microbacteriaceae</taxon>
        <taxon>Frondihabitans</taxon>
    </lineage>
</organism>
<keyword evidence="3" id="KW-0560">Oxidoreductase</keyword>
<dbReference type="InterPro" id="IPR016215">
    <property type="entry name" value="NTA_MOA"/>
</dbReference>
<dbReference type="EMBL" id="AP027732">
    <property type="protein sequence ID" value="BDZ49436.1"/>
    <property type="molecule type" value="Genomic_DNA"/>
</dbReference>
<evidence type="ECO:0000256" key="4">
    <source>
        <dbReference type="ARBA" id="ARBA00023033"/>
    </source>
</evidence>
<evidence type="ECO:0000256" key="5">
    <source>
        <dbReference type="ARBA" id="ARBA00033748"/>
    </source>
</evidence>
<evidence type="ECO:0000313" key="9">
    <source>
        <dbReference type="Proteomes" id="UP001321486"/>
    </source>
</evidence>
<dbReference type="Pfam" id="PF00296">
    <property type="entry name" value="Bac_luciferase"/>
    <property type="match status" value="1"/>
</dbReference>
<dbReference type="InterPro" id="IPR011251">
    <property type="entry name" value="Luciferase-like_dom"/>
</dbReference>
<proteinExistence type="inferred from homology"/>
<keyword evidence="4" id="KW-0503">Monooxygenase</keyword>
<sequence>MSDHLRIATALGASGWHPGAAGLDRAFALATWRELIGTAEGAGIDFVTIEDSFVRRDAGHLDALLIASAVAPSTSRIGLVPTVTTAHTEPFHVATGLQTLDHASRGRGGWRVQIGDARAEAPLFGRRDPDALPLGDLLDEAGDVIEVARLLWDSWQDDAVIRDVETGRYFDRDRIHGAHFNGRFFGVEGASIVPRPPQGQLPVTVLAHAAPVYELAARHADVVYVTPSDDGSAAALLGEVRDAEHRVRRTGESLRVYADLLVLLGDSAASARDELARLDEAAGAPLASDALVVATTADDLVNRIAAWHALGYAGFRLRPARLPEDLVRIGRDVLPLLDAAGLHGAGDETGTLRTRLGLPEAPNRYTDSQKKEAVA</sequence>
<evidence type="ECO:0000256" key="2">
    <source>
        <dbReference type="ARBA" id="ARBA00022643"/>
    </source>
</evidence>
<evidence type="ECO:0000256" key="1">
    <source>
        <dbReference type="ARBA" id="ARBA00022630"/>
    </source>
</evidence>
<reference evidence="9" key="1">
    <citation type="journal article" date="2019" name="Int. J. Syst. Evol. Microbiol.">
        <title>The Global Catalogue of Microorganisms (GCM) 10K type strain sequencing project: providing services to taxonomists for standard genome sequencing and annotation.</title>
        <authorList>
            <consortium name="The Broad Institute Genomics Platform"/>
            <consortium name="The Broad Institute Genome Sequencing Center for Infectious Disease"/>
            <person name="Wu L."/>
            <person name="Ma J."/>
        </authorList>
    </citation>
    <scope>NUCLEOTIDE SEQUENCE [LARGE SCALE GENOMIC DNA]</scope>
    <source>
        <strain evidence="9">NBRC 108728</strain>
    </source>
</reference>
<dbReference type="PANTHER" id="PTHR30011">
    <property type="entry name" value="ALKANESULFONATE MONOOXYGENASE-RELATED"/>
    <property type="match status" value="1"/>
</dbReference>
<evidence type="ECO:0000259" key="7">
    <source>
        <dbReference type="Pfam" id="PF00296"/>
    </source>
</evidence>